<comment type="caution">
    <text evidence="2">The sequence shown here is derived from an EMBL/GenBank/DDBJ whole genome shotgun (WGS) entry which is preliminary data.</text>
</comment>
<dbReference type="GO" id="GO:0030162">
    <property type="term" value="P:regulation of proteolysis"/>
    <property type="evidence" value="ECO:0007669"/>
    <property type="project" value="TreeGrafter"/>
</dbReference>
<dbReference type="PANTHER" id="PTHR11362">
    <property type="entry name" value="PHOSPHATIDYLETHANOLAMINE-BINDING PROTEIN"/>
    <property type="match status" value="1"/>
</dbReference>
<dbReference type="PANTHER" id="PTHR11362:SF141">
    <property type="entry name" value="PHOSPHATIDYLETHANOLAMINE-BINDING PROTEIN"/>
    <property type="match status" value="1"/>
</dbReference>
<dbReference type="EMBL" id="MU865997">
    <property type="protein sequence ID" value="KAK4443230.1"/>
    <property type="molecule type" value="Genomic_DNA"/>
</dbReference>
<reference evidence="2" key="2">
    <citation type="submission" date="2023-05" db="EMBL/GenBank/DDBJ databases">
        <authorList>
            <consortium name="Lawrence Berkeley National Laboratory"/>
            <person name="Steindorff A."/>
            <person name="Hensen N."/>
            <person name="Bonometti L."/>
            <person name="Westerberg I."/>
            <person name="Brannstrom I.O."/>
            <person name="Guillou S."/>
            <person name="Cros-Aarteil S."/>
            <person name="Calhoun S."/>
            <person name="Haridas S."/>
            <person name="Kuo A."/>
            <person name="Mondo S."/>
            <person name="Pangilinan J."/>
            <person name="Riley R."/>
            <person name="Labutti K."/>
            <person name="Andreopoulos B."/>
            <person name="Lipzen A."/>
            <person name="Chen C."/>
            <person name="Yanf M."/>
            <person name="Daum C."/>
            <person name="Ng V."/>
            <person name="Clum A."/>
            <person name="Ohm R."/>
            <person name="Martin F."/>
            <person name="Silar P."/>
            <person name="Natvig D."/>
            <person name="Lalanne C."/>
            <person name="Gautier V."/>
            <person name="Ament-Velasquez S.L."/>
            <person name="Kruys A."/>
            <person name="Hutchinson M.I."/>
            <person name="Powell A.J."/>
            <person name="Barry K."/>
            <person name="Miller A.N."/>
            <person name="Grigoriev I.V."/>
            <person name="Debuchy R."/>
            <person name="Gladieux P."/>
            <person name="Thoren M.H."/>
            <person name="Johannesson H."/>
        </authorList>
    </citation>
    <scope>NUCLEOTIDE SEQUENCE</scope>
    <source>
        <strain evidence="2">PSN243</strain>
    </source>
</reference>
<accession>A0AAV9G4L8</accession>
<gene>
    <name evidence="2" type="ORF">QBC34DRAFT_362367</name>
</gene>
<reference evidence="2" key="1">
    <citation type="journal article" date="2023" name="Mol. Phylogenet. Evol.">
        <title>Genome-scale phylogeny and comparative genomics of the fungal order Sordariales.</title>
        <authorList>
            <person name="Hensen N."/>
            <person name="Bonometti L."/>
            <person name="Westerberg I."/>
            <person name="Brannstrom I.O."/>
            <person name="Guillou S."/>
            <person name="Cros-Aarteil S."/>
            <person name="Calhoun S."/>
            <person name="Haridas S."/>
            <person name="Kuo A."/>
            <person name="Mondo S."/>
            <person name="Pangilinan J."/>
            <person name="Riley R."/>
            <person name="LaButti K."/>
            <person name="Andreopoulos B."/>
            <person name="Lipzen A."/>
            <person name="Chen C."/>
            <person name="Yan M."/>
            <person name="Daum C."/>
            <person name="Ng V."/>
            <person name="Clum A."/>
            <person name="Steindorff A."/>
            <person name="Ohm R.A."/>
            <person name="Martin F."/>
            <person name="Silar P."/>
            <person name="Natvig D.O."/>
            <person name="Lalanne C."/>
            <person name="Gautier V."/>
            <person name="Ament-Velasquez S.L."/>
            <person name="Kruys A."/>
            <person name="Hutchinson M.I."/>
            <person name="Powell A.J."/>
            <person name="Barry K."/>
            <person name="Miller A.N."/>
            <person name="Grigoriev I.V."/>
            <person name="Debuchy R."/>
            <person name="Gladieux P."/>
            <person name="Hiltunen Thoren M."/>
            <person name="Johannesson H."/>
        </authorList>
    </citation>
    <scope>NUCLEOTIDE SEQUENCE</scope>
    <source>
        <strain evidence="2">PSN243</strain>
    </source>
</reference>
<evidence type="ECO:0000313" key="2">
    <source>
        <dbReference type="EMBL" id="KAK4443230.1"/>
    </source>
</evidence>
<evidence type="ECO:0000256" key="1">
    <source>
        <dbReference type="SAM" id="SignalP"/>
    </source>
</evidence>
<keyword evidence="3" id="KW-1185">Reference proteome</keyword>
<dbReference type="InterPro" id="IPR036610">
    <property type="entry name" value="PEBP-like_sf"/>
</dbReference>
<dbReference type="Pfam" id="PF01161">
    <property type="entry name" value="PBP"/>
    <property type="match status" value="1"/>
</dbReference>
<keyword evidence="1" id="KW-0732">Signal</keyword>
<dbReference type="InterPro" id="IPR035810">
    <property type="entry name" value="PEBP_euk"/>
</dbReference>
<dbReference type="SUPFAM" id="SSF49777">
    <property type="entry name" value="PEBP-like"/>
    <property type="match status" value="1"/>
</dbReference>
<dbReference type="AlphaFoldDB" id="A0AAV9G4L8"/>
<dbReference type="GO" id="GO:0030414">
    <property type="term" value="F:peptidase inhibitor activity"/>
    <property type="evidence" value="ECO:0007669"/>
    <property type="project" value="TreeGrafter"/>
</dbReference>
<evidence type="ECO:0000313" key="3">
    <source>
        <dbReference type="Proteomes" id="UP001321760"/>
    </source>
</evidence>
<name>A0AAV9G4L8_9PEZI</name>
<dbReference type="InterPro" id="IPR008914">
    <property type="entry name" value="PEBP"/>
</dbReference>
<protein>
    <submittedName>
        <fullName evidence="2">PEBP-like protein</fullName>
    </submittedName>
</protein>
<dbReference type="Gene3D" id="3.90.280.10">
    <property type="entry name" value="PEBP-like"/>
    <property type="match status" value="1"/>
</dbReference>
<feature type="chain" id="PRO_5043754127" evidence="1">
    <location>
        <begin position="19"/>
        <end position="192"/>
    </location>
</feature>
<sequence>MLLQSLVSGVALAGLAAAQTPPGFTPEVKDRLDLIFGTKVITVPGTALTRAETARQPVIGTSDVALNASGTYLWMMIDLDVPANFQNPSAGARRTNLHAMISGFKPSGQVSNGVNTLTSTATGPIAYVGPGPPPENPPYAHRYVSLLYETNSTFSVSRTQVGQTFGFNLATFVAAVGLGQPIRGNYFNVTGQ</sequence>
<dbReference type="GO" id="GO:0046578">
    <property type="term" value="P:regulation of Ras protein signal transduction"/>
    <property type="evidence" value="ECO:0007669"/>
    <property type="project" value="TreeGrafter"/>
</dbReference>
<feature type="signal peptide" evidence="1">
    <location>
        <begin position="1"/>
        <end position="18"/>
    </location>
</feature>
<dbReference type="GO" id="GO:0005543">
    <property type="term" value="F:phospholipid binding"/>
    <property type="evidence" value="ECO:0007669"/>
    <property type="project" value="TreeGrafter"/>
</dbReference>
<proteinExistence type="predicted"/>
<dbReference type="CDD" id="cd00866">
    <property type="entry name" value="PEBP_euk"/>
    <property type="match status" value="1"/>
</dbReference>
<organism evidence="2 3">
    <name type="scientific">Podospora aff. communis PSN243</name>
    <dbReference type="NCBI Taxonomy" id="3040156"/>
    <lineage>
        <taxon>Eukaryota</taxon>
        <taxon>Fungi</taxon>
        <taxon>Dikarya</taxon>
        <taxon>Ascomycota</taxon>
        <taxon>Pezizomycotina</taxon>
        <taxon>Sordariomycetes</taxon>
        <taxon>Sordariomycetidae</taxon>
        <taxon>Sordariales</taxon>
        <taxon>Podosporaceae</taxon>
        <taxon>Podospora</taxon>
    </lineage>
</organism>
<dbReference type="Proteomes" id="UP001321760">
    <property type="component" value="Unassembled WGS sequence"/>
</dbReference>